<protein>
    <recommendedName>
        <fullName evidence="7 9">Phenylacetate-coenzyme A ligase</fullName>
        <ecNumber evidence="6 9">6.2.1.30</ecNumber>
    </recommendedName>
    <alternativeName>
        <fullName evidence="8 9">Phenylacetyl-CoA ligase</fullName>
    </alternativeName>
</protein>
<evidence type="ECO:0000256" key="1">
    <source>
        <dbReference type="ARBA" id="ARBA00011245"/>
    </source>
</evidence>
<feature type="domain" description="AMP-dependent synthetase/ligase" evidence="10">
    <location>
        <begin position="90"/>
        <end position="285"/>
    </location>
</feature>
<evidence type="ECO:0000256" key="8">
    <source>
        <dbReference type="ARBA" id="ARBA00075111"/>
    </source>
</evidence>
<dbReference type="SUPFAM" id="SSF56801">
    <property type="entry name" value="Acetyl-CoA synthetase-like"/>
    <property type="match status" value="1"/>
</dbReference>
<dbReference type="Pfam" id="PF00501">
    <property type="entry name" value="AMP-binding"/>
    <property type="match status" value="1"/>
</dbReference>
<sequence length="439" mass="49642">MIWDEKYECIPREELRKLQLERLQATVKRVYEQVPFYRKAFEERGILPEDIKSLEDVRKLPFTTKDDLRQNYPYGLFAVPLREVVRLHASSGTTGKPVVVGYTRRDLEIWTELVARMVTLAGVTQQDVAQIAFSYGLFTGGFGLHYGLERVGATVVPASGGNSEKQIMLMQDFGTTVLVSTPTYALYLAEVAEKMGVSPSSLGIRLGLFGGEPWTEEMRREIERRWGMKATDNYGLSEVLGPGVAGECQYTQGQHIAEDHFLVEVIDPETGEPLPWGEEGELVFTSLTKEAFPVIRFRTKDISVVTDEPCSCGRTTARMRKVTGRTDDMLIVRGVNVFPSQIESVLMEIDGLAPHYEIHVHKKGYLDELEVLVEVSEEKFSDRFRELEELERTIKQKLHAVLSINAQVRLVEPQTLARTTGKARRVFDHRKKEAQGQAG</sequence>
<dbReference type="Gene3D" id="3.30.300.30">
    <property type="match status" value="1"/>
</dbReference>
<keyword evidence="2 9" id="KW-0436">Ligase</keyword>
<dbReference type="Gene3D" id="3.40.50.12780">
    <property type="entry name" value="N-terminal domain of ligase-like"/>
    <property type="match status" value="1"/>
</dbReference>
<dbReference type="InterPro" id="IPR028154">
    <property type="entry name" value="AMP-dep_Lig_C"/>
</dbReference>
<accession>A0A1Z5HNG8</accession>
<feature type="domain" description="AMP-dependent ligase C-terminal" evidence="11">
    <location>
        <begin position="334"/>
        <end position="430"/>
    </location>
</feature>
<dbReference type="GO" id="GO:0010124">
    <property type="term" value="P:phenylacetate catabolic process"/>
    <property type="evidence" value="ECO:0007669"/>
    <property type="project" value="UniProtKB-UniRule"/>
</dbReference>
<keyword evidence="13" id="KW-1185">Reference proteome</keyword>
<dbReference type="RefSeq" id="WP_088552468.1">
    <property type="nucleotide sequence ID" value="NZ_BDGJ01000001.1"/>
</dbReference>
<evidence type="ECO:0000256" key="9">
    <source>
        <dbReference type="PIRNR" id="PIRNR006444"/>
    </source>
</evidence>
<evidence type="ECO:0000256" key="7">
    <source>
        <dbReference type="ARBA" id="ARBA00068695"/>
    </source>
</evidence>
<evidence type="ECO:0000259" key="10">
    <source>
        <dbReference type="Pfam" id="PF00501"/>
    </source>
</evidence>
<dbReference type="GO" id="GO:0000166">
    <property type="term" value="F:nucleotide binding"/>
    <property type="evidence" value="ECO:0007669"/>
    <property type="project" value="UniProtKB-KW"/>
</dbReference>
<dbReference type="OrthoDB" id="580775at2"/>
<evidence type="ECO:0000256" key="4">
    <source>
        <dbReference type="ARBA" id="ARBA00060591"/>
    </source>
</evidence>
<dbReference type="InterPro" id="IPR042099">
    <property type="entry name" value="ANL_N_sf"/>
</dbReference>
<evidence type="ECO:0000313" key="12">
    <source>
        <dbReference type="EMBL" id="GAW90845.1"/>
    </source>
</evidence>
<dbReference type="PIRSF" id="PIRSF006444">
    <property type="entry name" value="PaaK"/>
    <property type="match status" value="1"/>
</dbReference>
<dbReference type="PANTHER" id="PTHR43439">
    <property type="entry name" value="PHENYLACETATE-COENZYME A LIGASE"/>
    <property type="match status" value="1"/>
</dbReference>
<evidence type="ECO:0000259" key="11">
    <source>
        <dbReference type="Pfam" id="PF14535"/>
    </source>
</evidence>
<dbReference type="FunFam" id="3.40.50.12780:FF:000016">
    <property type="entry name" value="Phenylacetate-coenzyme A ligase"/>
    <property type="match status" value="1"/>
</dbReference>
<dbReference type="InterPro" id="IPR000873">
    <property type="entry name" value="AMP-dep_synth/lig_dom"/>
</dbReference>
<evidence type="ECO:0000313" key="13">
    <source>
        <dbReference type="Proteomes" id="UP000197032"/>
    </source>
</evidence>
<evidence type="ECO:0000256" key="3">
    <source>
        <dbReference type="ARBA" id="ARBA00022741"/>
    </source>
</evidence>
<keyword evidence="3 9" id="KW-0547">Nucleotide-binding</keyword>
<evidence type="ECO:0000256" key="2">
    <source>
        <dbReference type="ARBA" id="ARBA00022598"/>
    </source>
</evidence>
<organism evidence="12 13">
    <name type="scientific">Calderihabitans maritimus</name>
    <dbReference type="NCBI Taxonomy" id="1246530"/>
    <lineage>
        <taxon>Bacteria</taxon>
        <taxon>Bacillati</taxon>
        <taxon>Bacillota</taxon>
        <taxon>Clostridia</taxon>
        <taxon>Neomoorellales</taxon>
        <taxon>Calderihabitantaceae</taxon>
        <taxon>Calderihabitans</taxon>
    </lineage>
</organism>
<dbReference type="InterPro" id="IPR011880">
    <property type="entry name" value="PA_CoA_ligase"/>
</dbReference>
<dbReference type="UniPathway" id="UPA00930"/>
<evidence type="ECO:0000256" key="6">
    <source>
        <dbReference type="ARBA" id="ARBA00066629"/>
    </source>
</evidence>
<comment type="caution">
    <text evidence="12">The sequence shown here is derived from an EMBL/GenBank/DDBJ whole genome shotgun (WGS) entry which is preliminary data.</text>
</comment>
<dbReference type="InterPro" id="IPR045851">
    <property type="entry name" value="AMP-bd_C_sf"/>
</dbReference>
<comment type="similarity">
    <text evidence="5 9">Belongs to the phenylacetyl-CoA ligase family.</text>
</comment>
<dbReference type="Pfam" id="PF14535">
    <property type="entry name" value="AMP-binding_C_2"/>
    <property type="match status" value="1"/>
</dbReference>
<dbReference type="CDD" id="cd05913">
    <property type="entry name" value="PaaK"/>
    <property type="match status" value="1"/>
</dbReference>
<evidence type="ECO:0000256" key="5">
    <source>
        <dbReference type="ARBA" id="ARBA00061566"/>
    </source>
</evidence>
<dbReference type="GO" id="GO:0047475">
    <property type="term" value="F:phenylacetate-CoA ligase activity"/>
    <property type="evidence" value="ECO:0007669"/>
    <property type="project" value="UniProtKB-EC"/>
</dbReference>
<dbReference type="Proteomes" id="UP000197032">
    <property type="component" value="Unassembled WGS sequence"/>
</dbReference>
<name>A0A1Z5HNG8_9FIRM</name>
<comment type="pathway">
    <text evidence="4 9">Aromatic compound metabolism; phenylacetate degradation.</text>
</comment>
<gene>
    <name evidence="12" type="ORF">KKC1_00070</name>
</gene>
<dbReference type="InterPro" id="IPR051414">
    <property type="entry name" value="Adenylate-forming_Reductase"/>
</dbReference>
<dbReference type="EMBL" id="BDGJ01000001">
    <property type="protein sequence ID" value="GAW90845.1"/>
    <property type="molecule type" value="Genomic_DNA"/>
</dbReference>
<comment type="subunit">
    <text evidence="1">Monomer.</text>
</comment>
<dbReference type="EC" id="6.2.1.30" evidence="6 9"/>
<reference evidence="13" key="1">
    <citation type="journal article" date="2017" name="Appl. Environ. Microbiol.">
        <title>Genomic analysis of Calderihabitans maritimus KKC1, a thermophilic hydrogenogenic carboxydotrophic bacterium isolated from marine sediment.</title>
        <authorList>
            <person name="Omae K."/>
            <person name="Yoneda Y."/>
            <person name="Fukuyama Y."/>
            <person name="Yoshida T."/>
            <person name="Sako Y."/>
        </authorList>
    </citation>
    <scope>NUCLEOTIDE SEQUENCE [LARGE SCALE GENOMIC DNA]</scope>
    <source>
        <strain evidence="13">KKC1</strain>
    </source>
</reference>
<proteinExistence type="inferred from homology"/>
<comment type="function">
    <text evidence="9">Catalyzes the activation of phenylacetic acid (PA) to phenylacetyl-CoA (PA-CoA).</text>
</comment>
<dbReference type="PANTHER" id="PTHR43439:SF1">
    <property type="entry name" value="PHENYLACETATE-COENZYME A LIGASE"/>
    <property type="match status" value="1"/>
</dbReference>
<dbReference type="AlphaFoldDB" id="A0A1Z5HNG8"/>
<comment type="catalytic activity">
    <reaction evidence="9">
        <text>2-phenylacetate + ATP + CoA = phenylacetyl-CoA + AMP + diphosphate</text>
        <dbReference type="Rhea" id="RHEA:20956"/>
        <dbReference type="ChEBI" id="CHEBI:18401"/>
        <dbReference type="ChEBI" id="CHEBI:30616"/>
        <dbReference type="ChEBI" id="CHEBI:33019"/>
        <dbReference type="ChEBI" id="CHEBI:57287"/>
        <dbReference type="ChEBI" id="CHEBI:57390"/>
        <dbReference type="ChEBI" id="CHEBI:456215"/>
        <dbReference type="EC" id="6.2.1.30"/>
    </reaction>
</comment>